<dbReference type="Pfam" id="PF00108">
    <property type="entry name" value="Thiolase_N"/>
    <property type="match status" value="1"/>
</dbReference>
<evidence type="ECO:0000256" key="5">
    <source>
        <dbReference type="ARBA" id="ARBA00023315"/>
    </source>
</evidence>
<dbReference type="InterPro" id="IPR002155">
    <property type="entry name" value="Thiolase"/>
</dbReference>
<dbReference type="GO" id="GO:0003988">
    <property type="term" value="F:acetyl-CoA C-acyltransferase activity"/>
    <property type="evidence" value="ECO:0007669"/>
    <property type="project" value="UniProtKB-EC"/>
</dbReference>
<evidence type="ECO:0000259" key="10">
    <source>
        <dbReference type="Pfam" id="PF02803"/>
    </source>
</evidence>
<accession>A0A8H4LN96</accession>
<dbReference type="GO" id="GO:0010124">
    <property type="term" value="P:phenylacetate catabolic process"/>
    <property type="evidence" value="ECO:0007669"/>
    <property type="project" value="TreeGrafter"/>
</dbReference>
<keyword evidence="5 8" id="KW-0012">Acyltransferase</keyword>
<evidence type="ECO:0000313" key="11">
    <source>
        <dbReference type="EMBL" id="KAF4472405.1"/>
    </source>
</evidence>
<dbReference type="InterPro" id="IPR020613">
    <property type="entry name" value="Thiolase_CS"/>
</dbReference>
<dbReference type="CDD" id="cd00751">
    <property type="entry name" value="thiolase"/>
    <property type="match status" value="1"/>
</dbReference>
<comment type="cofactor">
    <cofactor evidence="1">
        <name>K(+)</name>
        <dbReference type="ChEBI" id="CHEBI:29103"/>
    </cofactor>
</comment>
<dbReference type="Pfam" id="PF02803">
    <property type="entry name" value="Thiolase_C"/>
    <property type="match status" value="1"/>
</dbReference>
<feature type="domain" description="Thiolase N-terminal" evidence="9">
    <location>
        <begin position="19"/>
        <end position="276"/>
    </location>
</feature>
<dbReference type="SUPFAM" id="SSF53901">
    <property type="entry name" value="Thiolase-like"/>
    <property type="match status" value="2"/>
</dbReference>
<dbReference type="PANTHER" id="PTHR43853:SF9">
    <property type="entry name" value="ACETYL-COA C-ACETYLTRANSFERASE"/>
    <property type="match status" value="1"/>
</dbReference>
<keyword evidence="4 8" id="KW-0808">Transferase</keyword>
<reference evidence="11 12" key="1">
    <citation type="submission" date="2020-01" db="EMBL/GenBank/DDBJ databases">
        <title>Identification and distribution of gene clusters putatively required for synthesis of sphingolipid metabolism inhibitors in phylogenetically diverse species of the filamentous fungus Fusarium.</title>
        <authorList>
            <person name="Kim H.-S."/>
            <person name="Busman M."/>
            <person name="Brown D.W."/>
            <person name="Divon H."/>
            <person name="Uhlig S."/>
            <person name="Proctor R.H."/>
        </authorList>
    </citation>
    <scope>NUCLEOTIDE SEQUENCE [LARGE SCALE GENOMIC DNA]</scope>
    <source>
        <strain evidence="11 12">NRRL 20459</strain>
    </source>
</reference>
<protein>
    <submittedName>
        <fullName evidence="11">Acetyl- acyltransferase</fullName>
    </submittedName>
</protein>
<dbReference type="GO" id="GO:0006635">
    <property type="term" value="P:fatty acid beta-oxidation"/>
    <property type="evidence" value="ECO:0007669"/>
    <property type="project" value="TreeGrafter"/>
</dbReference>
<dbReference type="Gene3D" id="3.40.47.10">
    <property type="match status" value="2"/>
</dbReference>
<sequence length="409" mass="43732">MATIARSTRALRSKSPNDVVILSAVRSPITRSFKGGFKDAWPEDILAPVMAEAPRRAKIKPGDVQDVLIGNVLAELGFAKTGRMALLHAGFPVSTTFHTVNRQCSSSLQATTHLAHSIMAGQIDVALAGGVESMSKDYTTRGIPADVGPTLRNTPVKSAADCLMPMGITSENVAKRFGITREMQDTFALLSHNRANEARSKGRFATEIVPIEYTVWNAEDESKASVRVDADDTIRPGVTMEKLAKLKPAFSEDGCSTAGNSSQISDGASAVILARRSWAEARGLKPLARFLGTQVAGCEPDEMGMGPLYAIPRLYKYLDMDQKDIDIFELNEAFASQTLACINELGLDIDKVNPNGGAIALGHPTGATGTRQMATIIAELQRQDKEIGVISMCARHSTGIGVASAIAME</sequence>
<comment type="similarity">
    <text evidence="3 8">Belongs to the thiolase-like superfamily. Thiolase family.</text>
</comment>
<feature type="active site" description="Proton acceptor" evidence="7">
    <location>
        <position position="363"/>
    </location>
</feature>
<dbReference type="EMBL" id="JAADYS010000075">
    <property type="protein sequence ID" value="KAF4472405.1"/>
    <property type="molecule type" value="Genomic_DNA"/>
</dbReference>
<dbReference type="PIRSF" id="PIRSF000429">
    <property type="entry name" value="Ac-CoA_Ac_transf"/>
    <property type="match status" value="1"/>
</dbReference>
<evidence type="ECO:0000259" key="9">
    <source>
        <dbReference type="Pfam" id="PF00108"/>
    </source>
</evidence>
<dbReference type="InterPro" id="IPR020616">
    <property type="entry name" value="Thiolase_N"/>
</dbReference>
<evidence type="ECO:0000313" key="12">
    <source>
        <dbReference type="Proteomes" id="UP000554235"/>
    </source>
</evidence>
<dbReference type="NCBIfam" id="TIGR01930">
    <property type="entry name" value="AcCoA-C-Actrans"/>
    <property type="match status" value="1"/>
</dbReference>
<evidence type="ECO:0000256" key="1">
    <source>
        <dbReference type="ARBA" id="ARBA00001958"/>
    </source>
</evidence>
<evidence type="ECO:0000256" key="3">
    <source>
        <dbReference type="ARBA" id="ARBA00010982"/>
    </source>
</evidence>
<proteinExistence type="inferred from homology"/>
<dbReference type="AlphaFoldDB" id="A0A8H4LN96"/>
<keyword evidence="12" id="KW-1185">Reference proteome</keyword>
<feature type="domain" description="Thiolase C-terminal" evidence="10">
    <location>
        <begin position="284"/>
        <end position="404"/>
    </location>
</feature>
<dbReference type="GO" id="GO:0005777">
    <property type="term" value="C:peroxisome"/>
    <property type="evidence" value="ECO:0007669"/>
    <property type="project" value="TreeGrafter"/>
</dbReference>
<dbReference type="Proteomes" id="UP000554235">
    <property type="component" value="Unassembled WGS sequence"/>
</dbReference>
<dbReference type="OrthoDB" id="5404651at2759"/>
<feature type="active site" description="Proton acceptor" evidence="7">
    <location>
        <position position="393"/>
    </location>
</feature>
<dbReference type="InterPro" id="IPR016039">
    <property type="entry name" value="Thiolase-like"/>
</dbReference>
<gene>
    <name evidence="11" type="ORF">FALBO_694</name>
</gene>
<comment type="caution">
    <text evidence="11">The sequence shown here is derived from an EMBL/GenBank/DDBJ whole genome shotgun (WGS) entry which is preliminary data.</text>
</comment>
<evidence type="ECO:0000256" key="2">
    <source>
        <dbReference type="ARBA" id="ARBA00004872"/>
    </source>
</evidence>
<feature type="active site" description="Acyl-thioester intermediate" evidence="7">
    <location>
        <position position="104"/>
    </location>
</feature>
<evidence type="ECO:0000256" key="6">
    <source>
        <dbReference type="ARBA" id="ARBA00047605"/>
    </source>
</evidence>
<name>A0A8H4LN96_9HYPO</name>
<dbReference type="InterPro" id="IPR050215">
    <property type="entry name" value="Thiolase-like_sf_Thiolase"/>
</dbReference>
<dbReference type="PANTHER" id="PTHR43853">
    <property type="entry name" value="3-KETOACYL-COA THIOLASE, PEROXISOMAL"/>
    <property type="match status" value="1"/>
</dbReference>
<comment type="pathway">
    <text evidence="2">Lipid metabolism; fatty acid metabolism.</text>
</comment>
<evidence type="ECO:0000256" key="8">
    <source>
        <dbReference type="RuleBase" id="RU003557"/>
    </source>
</evidence>
<evidence type="ECO:0000256" key="7">
    <source>
        <dbReference type="PIRSR" id="PIRSR000429-1"/>
    </source>
</evidence>
<organism evidence="11 12">
    <name type="scientific">Fusarium albosuccineum</name>
    <dbReference type="NCBI Taxonomy" id="1237068"/>
    <lineage>
        <taxon>Eukaryota</taxon>
        <taxon>Fungi</taxon>
        <taxon>Dikarya</taxon>
        <taxon>Ascomycota</taxon>
        <taxon>Pezizomycotina</taxon>
        <taxon>Sordariomycetes</taxon>
        <taxon>Hypocreomycetidae</taxon>
        <taxon>Hypocreales</taxon>
        <taxon>Nectriaceae</taxon>
        <taxon>Fusarium</taxon>
        <taxon>Fusarium decemcellulare species complex</taxon>
    </lineage>
</organism>
<dbReference type="PROSITE" id="PS00737">
    <property type="entry name" value="THIOLASE_2"/>
    <property type="match status" value="1"/>
</dbReference>
<comment type="catalytic activity">
    <reaction evidence="6">
        <text>an acyl-CoA + acetyl-CoA = a 3-oxoacyl-CoA + CoA</text>
        <dbReference type="Rhea" id="RHEA:21564"/>
        <dbReference type="ChEBI" id="CHEBI:57287"/>
        <dbReference type="ChEBI" id="CHEBI:57288"/>
        <dbReference type="ChEBI" id="CHEBI:58342"/>
        <dbReference type="ChEBI" id="CHEBI:90726"/>
        <dbReference type="EC" id="2.3.1.16"/>
    </reaction>
</comment>
<evidence type="ECO:0000256" key="4">
    <source>
        <dbReference type="ARBA" id="ARBA00022679"/>
    </source>
</evidence>
<dbReference type="InterPro" id="IPR020617">
    <property type="entry name" value="Thiolase_C"/>
</dbReference>